<dbReference type="EMBL" id="QFZU02000028">
    <property type="protein sequence ID" value="RGA05799.1"/>
    <property type="molecule type" value="Genomic_DNA"/>
</dbReference>
<dbReference type="SUPFAM" id="SSF53335">
    <property type="entry name" value="S-adenosyl-L-methionine-dependent methyltransferases"/>
    <property type="match status" value="1"/>
</dbReference>
<keyword evidence="1 6" id="KW-0489">Methyltransferase</keyword>
<dbReference type="PANTHER" id="PTHR43464">
    <property type="entry name" value="METHYLTRANSFERASE"/>
    <property type="match status" value="1"/>
</dbReference>
<keyword evidence="3" id="KW-0949">S-adenosyl-L-methionine</keyword>
<protein>
    <submittedName>
        <fullName evidence="6">Class I SAM-dependent methyltransferase</fullName>
    </submittedName>
</protein>
<sequence>MTHGFDKDYWERHWQRGRDGGPGSMGGNPPNPYLARELGGLGPGTALDAGCGGGAEAIWLASHGWEVTAADISSEALARAAERAAANGVASGVRERVRWVEADLGVWSPDTRFDLVMTHYAHPAMPQLEFYDRIAGWVAPGGTLLIVGHLHTTGSGGHGHHGHRRHGHGHHPPAEASVTSAAVAARLDGTEWEIVTAEEHVRTLSGGGREVPLYDVVVRATRRG</sequence>
<comment type="caution">
    <text evidence="6">The sequence shown here is derived from an EMBL/GenBank/DDBJ whole genome shotgun (WGS) entry which is preliminary data.</text>
</comment>
<evidence type="ECO:0000313" key="7">
    <source>
        <dbReference type="Proteomes" id="UP000262538"/>
    </source>
</evidence>
<evidence type="ECO:0000259" key="5">
    <source>
        <dbReference type="Pfam" id="PF13649"/>
    </source>
</evidence>
<name>A0ABX9LP58_9ACTN</name>
<organism evidence="6 7">
    <name type="scientific">Microbispora triticiradicis</name>
    <dbReference type="NCBI Taxonomy" id="2200763"/>
    <lineage>
        <taxon>Bacteria</taxon>
        <taxon>Bacillati</taxon>
        <taxon>Actinomycetota</taxon>
        <taxon>Actinomycetes</taxon>
        <taxon>Streptosporangiales</taxon>
        <taxon>Streptosporangiaceae</taxon>
        <taxon>Microbispora</taxon>
    </lineage>
</organism>
<dbReference type="Proteomes" id="UP000262538">
    <property type="component" value="Unassembled WGS sequence"/>
</dbReference>
<feature type="domain" description="Methyltransferase" evidence="5">
    <location>
        <begin position="47"/>
        <end position="142"/>
    </location>
</feature>
<feature type="compositionally biased region" description="Basic residues" evidence="4">
    <location>
        <begin position="158"/>
        <end position="171"/>
    </location>
</feature>
<evidence type="ECO:0000256" key="4">
    <source>
        <dbReference type="SAM" id="MobiDB-lite"/>
    </source>
</evidence>
<dbReference type="InterPro" id="IPR041698">
    <property type="entry name" value="Methyltransf_25"/>
</dbReference>
<dbReference type="RefSeq" id="WP_111698704.1">
    <property type="nucleotide sequence ID" value="NZ_QFZU02000028.1"/>
</dbReference>
<dbReference type="GO" id="GO:0032259">
    <property type="term" value="P:methylation"/>
    <property type="evidence" value="ECO:0007669"/>
    <property type="project" value="UniProtKB-KW"/>
</dbReference>
<evidence type="ECO:0000256" key="1">
    <source>
        <dbReference type="ARBA" id="ARBA00022603"/>
    </source>
</evidence>
<feature type="region of interest" description="Disordered" evidence="4">
    <location>
        <begin position="153"/>
        <end position="176"/>
    </location>
</feature>
<gene>
    <name evidence="6" type="ORF">DI270_006345</name>
</gene>
<evidence type="ECO:0000313" key="6">
    <source>
        <dbReference type="EMBL" id="RGA05799.1"/>
    </source>
</evidence>
<dbReference type="Pfam" id="PF13649">
    <property type="entry name" value="Methyltransf_25"/>
    <property type="match status" value="1"/>
</dbReference>
<dbReference type="CDD" id="cd02440">
    <property type="entry name" value="AdoMet_MTases"/>
    <property type="match status" value="1"/>
</dbReference>
<evidence type="ECO:0000256" key="2">
    <source>
        <dbReference type="ARBA" id="ARBA00022679"/>
    </source>
</evidence>
<reference evidence="6 7" key="1">
    <citation type="submission" date="2018-08" db="EMBL/GenBank/DDBJ databases">
        <title>Microbispora. triticiradicis sp. nov., a novel actinomycete isolated from the root of wheat (Triticum aestivum L.)).</title>
        <authorList>
            <person name="Han C."/>
        </authorList>
    </citation>
    <scope>NUCLEOTIDE SEQUENCE [LARGE SCALE GENOMIC DNA]</scope>
    <source>
        <strain evidence="6 7">NEAU-HRDPA2-9</strain>
    </source>
</reference>
<accession>A0ABX9LP58</accession>
<evidence type="ECO:0000256" key="3">
    <source>
        <dbReference type="ARBA" id="ARBA00022691"/>
    </source>
</evidence>
<keyword evidence="2" id="KW-0808">Transferase</keyword>
<dbReference type="GO" id="GO:0008168">
    <property type="term" value="F:methyltransferase activity"/>
    <property type="evidence" value="ECO:0007669"/>
    <property type="project" value="UniProtKB-KW"/>
</dbReference>
<keyword evidence="7" id="KW-1185">Reference proteome</keyword>
<dbReference type="PANTHER" id="PTHR43464:SF19">
    <property type="entry name" value="UBIQUINONE BIOSYNTHESIS O-METHYLTRANSFERASE, MITOCHONDRIAL"/>
    <property type="match status" value="1"/>
</dbReference>
<proteinExistence type="predicted"/>
<dbReference type="InterPro" id="IPR029063">
    <property type="entry name" value="SAM-dependent_MTases_sf"/>
</dbReference>
<dbReference type="Gene3D" id="3.40.50.150">
    <property type="entry name" value="Vaccinia Virus protein VP39"/>
    <property type="match status" value="1"/>
</dbReference>